<proteinExistence type="predicted"/>
<organism evidence="1 2">
    <name type="scientific">Diversispora epigaea</name>
    <dbReference type="NCBI Taxonomy" id="1348612"/>
    <lineage>
        <taxon>Eukaryota</taxon>
        <taxon>Fungi</taxon>
        <taxon>Fungi incertae sedis</taxon>
        <taxon>Mucoromycota</taxon>
        <taxon>Glomeromycotina</taxon>
        <taxon>Glomeromycetes</taxon>
        <taxon>Diversisporales</taxon>
        <taxon>Diversisporaceae</taxon>
        <taxon>Diversispora</taxon>
    </lineage>
</organism>
<comment type="caution">
    <text evidence="1">The sequence shown here is derived from an EMBL/GenBank/DDBJ whole genome shotgun (WGS) entry which is preliminary data.</text>
</comment>
<dbReference type="AlphaFoldDB" id="A0A397JFY5"/>
<dbReference type="Proteomes" id="UP000266861">
    <property type="component" value="Unassembled WGS sequence"/>
</dbReference>
<dbReference type="Pfam" id="PF18759">
    <property type="entry name" value="Plavaka"/>
    <property type="match status" value="1"/>
</dbReference>
<gene>
    <name evidence="1" type="ORF">Glove_38g63</name>
</gene>
<dbReference type="InterPro" id="IPR041078">
    <property type="entry name" value="Plavaka"/>
</dbReference>
<evidence type="ECO:0000313" key="1">
    <source>
        <dbReference type="EMBL" id="RHZ87249.1"/>
    </source>
</evidence>
<evidence type="ECO:0008006" key="3">
    <source>
        <dbReference type="Google" id="ProtNLM"/>
    </source>
</evidence>
<accession>A0A397JFY5</accession>
<keyword evidence="2" id="KW-1185">Reference proteome</keyword>
<protein>
    <recommendedName>
        <fullName evidence="3">C2H2-type domain-containing protein</fullName>
    </recommendedName>
</protein>
<dbReference type="EMBL" id="PQFF01000036">
    <property type="protein sequence ID" value="RHZ87249.1"/>
    <property type="molecule type" value="Genomic_DNA"/>
</dbReference>
<reference evidence="1 2" key="1">
    <citation type="submission" date="2018-08" db="EMBL/GenBank/DDBJ databases">
        <title>Genome and evolution of the arbuscular mycorrhizal fungus Diversispora epigaea (formerly Glomus versiforme) and its bacterial endosymbionts.</title>
        <authorList>
            <person name="Sun X."/>
            <person name="Fei Z."/>
            <person name="Harrison M."/>
        </authorList>
    </citation>
    <scope>NUCLEOTIDE SEQUENCE [LARGE SCALE GENOMIC DNA]</scope>
    <source>
        <strain evidence="1 2">IT104</strain>
    </source>
</reference>
<name>A0A397JFY5_9GLOM</name>
<evidence type="ECO:0000313" key="2">
    <source>
        <dbReference type="Proteomes" id="UP000266861"/>
    </source>
</evidence>
<sequence length="878" mass="102859">MSVNFKCLYCDRYLSSRNAYSQHVKYCNELKELNTSTEESNNDISDTVSSINEMSLDSDDFSQIEELQSIREENLPPVSEISYQYESDSNYAGDVSLRSEEFKNFDEILSESLQNYTEKSDTNMSNTLQELEPKKLEPKSLTLQDNIEESEVEIKEFPNEAYADLMTLVTKHNLSNKAGNSIIKFFNRHSDLSQSPLPKNIETGRKFMDKMNISQLSYSKHCILVHNNREYFINYRPIKNCIEILLSNSEILQHFIFKYENKKHQGEKSYAEQNSGNWWKYAEASIPSSACILSLILYSDATTTDTLGKSSLHPIYISLGNIPTWRRNKEDAKQLLGYFPILFAKNEKEKTSPEFKKLVRETFHKSLKFLLDPLFENENGIDYKINNRIIWFFPKISTIIGDWPEACTYSLIYKSASSNFPCHFCLVQKNDLIDTMQDQIILRNHENMMEHFNNNTGHSVSLEPVENYFWNIPNLNIYAATVPDRMHHLDLGLYHYQIEFTKGILGRSSIDKMNERIGAIPRYPGLKIFSKGLQSIARLTASEHRDLMKMMVFVVDGLLSDDLSEVYVKWNEMYILSRLEIFKESDLEKFQKAINEWADLFVILFRKKSDSKMKFPKFHSWIFHIVDTIREYGAINGYTTETYESLHKSYVKTPYRLSNKKGIEEQIMKTIRRKAIIKRRVTEELHKTPTTLIYTSKLFEFKLLEASIFFEQQKKNPDLTENMIKGFAKFLECLDLFFDMLDIISAEDCRIKIFGSVTLKNINILRATNKFQNRPWFSNIAIAMDDAELFEYQSDNRTCYAQTLLITEVILPNKSPFHLALVQWYDFKSKKTPFVYDCPLLKLVEIYNFIEIEAIEEIVHIVPRFDTKDEYFVNKFIF</sequence>